<feature type="compositionally biased region" description="Low complexity" evidence="1">
    <location>
        <begin position="390"/>
        <end position="404"/>
    </location>
</feature>
<dbReference type="Pfam" id="PF07486">
    <property type="entry name" value="Hydrolase_2"/>
    <property type="match status" value="1"/>
</dbReference>
<gene>
    <name evidence="3" type="ORF">JAO74_04905</name>
</gene>
<feature type="compositionally biased region" description="Low complexity" evidence="1">
    <location>
        <begin position="423"/>
        <end position="436"/>
    </location>
</feature>
<evidence type="ECO:0000313" key="3">
    <source>
        <dbReference type="EMBL" id="MBJ6121130.1"/>
    </source>
</evidence>
<name>A0ABS0XMX6_9SPHN</name>
<comment type="caution">
    <text evidence="3">The sequence shown here is derived from an EMBL/GenBank/DDBJ whole genome shotgun (WGS) entry which is preliminary data.</text>
</comment>
<keyword evidence="3" id="KW-0378">Hydrolase</keyword>
<proteinExistence type="predicted"/>
<dbReference type="InterPro" id="IPR042047">
    <property type="entry name" value="SleB_dom1"/>
</dbReference>
<dbReference type="InterPro" id="IPR011105">
    <property type="entry name" value="Cell_wall_hydrolase_SleB"/>
</dbReference>
<feature type="domain" description="Cell wall hydrolase SleB" evidence="2">
    <location>
        <begin position="121"/>
        <end position="230"/>
    </location>
</feature>
<reference evidence="4" key="1">
    <citation type="submission" date="2020-12" db="EMBL/GenBank/DDBJ databases">
        <title>Hymenobacter sp.</title>
        <authorList>
            <person name="Kim M.K."/>
        </authorList>
    </citation>
    <scope>NUCLEOTIDE SEQUENCE [LARGE SCALE GENOMIC DNA]</scope>
    <source>
        <strain evidence="4">BT553</strain>
    </source>
</reference>
<evidence type="ECO:0000256" key="1">
    <source>
        <dbReference type="SAM" id="MobiDB-lite"/>
    </source>
</evidence>
<evidence type="ECO:0000313" key="4">
    <source>
        <dbReference type="Proteomes" id="UP000640426"/>
    </source>
</evidence>
<organism evidence="3 4">
    <name type="scientific">Sphingomonas mollis</name>
    <dbReference type="NCBI Taxonomy" id="2795726"/>
    <lineage>
        <taxon>Bacteria</taxon>
        <taxon>Pseudomonadati</taxon>
        <taxon>Pseudomonadota</taxon>
        <taxon>Alphaproteobacteria</taxon>
        <taxon>Sphingomonadales</taxon>
        <taxon>Sphingomonadaceae</taxon>
        <taxon>Sphingomonas</taxon>
    </lineage>
</organism>
<dbReference type="Proteomes" id="UP000640426">
    <property type="component" value="Unassembled WGS sequence"/>
</dbReference>
<keyword evidence="4" id="KW-1185">Reference proteome</keyword>
<accession>A0ABS0XMX6</accession>
<dbReference type="EMBL" id="JAELXS010000002">
    <property type="protein sequence ID" value="MBJ6121130.1"/>
    <property type="molecule type" value="Genomic_DNA"/>
</dbReference>
<feature type="region of interest" description="Disordered" evidence="1">
    <location>
        <begin position="383"/>
        <end position="436"/>
    </location>
</feature>
<dbReference type="Gene3D" id="1.10.10.2520">
    <property type="entry name" value="Cell wall hydrolase SleB, domain 1"/>
    <property type="match status" value="1"/>
</dbReference>
<sequence>MTAFPSPTLAVRASTILIAALSVAVPALVVRYAPPIAPQLPRSARLHRPPQRVVPATVVPPVEPVELVDLSLDDARAFNASVPFSRDANPAARRFVLQDASEDLARATDCLAAAVIYEAGNDPDGQRAVAQVVLNRLRHPAFPKTVCGVVFEGQERKTGCQFTFTCDGALTRWAPPAAMWTRARTIATAALTGAVYRPVGYATHYHTDWVVPYWQSSLDKIAAVKSHLFFRWSGWWGTPPAFNRHVDPVEPIIQKLAAFSDAHRLGGAVATAEAVSTDAAALAQALTAGLVAPPTTSGEPDSFLAALPANVSPDAYPQLAEKACGSRDRCRYLGWTDAKAVPKTAALDPQQIASMAFSYLRDRPASLERTLWNCTLFPHTRPGGCMRRQPTPVATPAPTALKTPQPSPTRGPLLLDGVRRASPRPTEPGAAPATAP</sequence>
<evidence type="ECO:0000259" key="2">
    <source>
        <dbReference type="Pfam" id="PF07486"/>
    </source>
</evidence>
<protein>
    <submittedName>
        <fullName evidence="3">Cell wall hydrolase</fullName>
    </submittedName>
</protein>
<dbReference type="RefSeq" id="WP_199035722.1">
    <property type="nucleotide sequence ID" value="NZ_JAELXS010000002.1"/>
</dbReference>
<dbReference type="GO" id="GO:0016787">
    <property type="term" value="F:hydrolase activity"/>
    <property type="evidence" value="ECO:0007669"/>
    <property type="project" value="UniProtKB-KW"/>
</dbReference>